<organism evidence="1 2">
    <name type="scientific">Botryotinia narcissicola</name>
    <dbReference type="NCBI Taxonomy" id="278944"/>
    <lineage>
        <taxon>Eukaryota</taxon>
        <taxon>Fungi</taxon>
        <taxon>Dikarya</taxon>
        <taxon>Ascomycota</taxon>
        <taxon>Pezizomycotina</taxon>
        <taxon>Leotiomycetes</taxon>
        <taxon>Helotiales</taxon>
        <taxon>Sclerotiniaceae</taxon>
        <taxon>Botryotinia</taxon>
    </lineage>
</organism>
<protein>
    <submittedName>
        <fullName evidence="1">Uncharacterized protein</fullName>
    </submittedName>
</protein>
<comment type="caution">
    <text evidence="1">The sequence shown here is derived from an EMBL/GenBank/DDBJ whole genome shotgun (WGS) entry which is preliminary data.</text>
</comment>
<proteinExistence type="predicted"/>
<keyword evidence="2" id="KW-1185">Reference proteome</keyword>
<dbReference type="EMBL" id="PQXJ01000698">
    <property type="protein sequence ID" value="TGO45097.1"/>
    <property type="molecule type" value="Genomic_DNA"/>
</dbReference>
<dbReference type="OrthoDB" id="5411518at2759"/>
<gene>
    <name evidence="1" type="ORF">BOTNAR_0701g00040</name>
</gene>
<sequence>MTLSQISRLPELKYKYQAHGKAIQVPSADVTAYTSIFLPTTDTNKALTAFSSKAKKGSPRETVAKYLQSRRICV</sequence>
<evidence type="ECO:0000313" key="2">
    <source>
        <dbReference type="Proteomes" id="UP000297452"/>
    </source>
</evidence>
<reference evidence="1 2" key="1">
    <citation type="submission" date="2017-12" db="EMBL/GenBank/DDBJ databases">
        <title>Comparative genomics of Botrytis spp.</title>
        <authorList>
            <person name="Valero-Jimenez C.A."/>
            <person name="Tapia P."/>
            <person name="Veloso J."/>
            <person name="Silva-Moreno E."/>
            <person name="Staats M."/>
            <person name="Valdes J.H."/>
            <person name="Van Kan J.A.L."/>
        </authorList>
    </citation>
    <scope>NUCLEOTIDE SEQUENCE [LARGE SCALE GENOMIC DNA]</scope>
    <source>
        <strain evidence="1 2">MUCL2120</strain>
    </source>
</reference>
<dbReference type="AlphaFoldDB" id="A0A4Z1HJB8"/>
<evidence type="ECO:0000313" key="1">
    <source>
        <dbReference type="EMBL" id="TGO45097.1"/>
    </source>
</evidence>
<name>A0A4Z1HJB8_9HELO</name>
<accession>A0A4Z1HJB8</accession>
<dbReference type="Proteomes" id="UP000297452">
    <property type="component" value="Unassembled WGS sequence"/>
</dbReference>